<name>A0A0C4WJD0_9GAMM</name>
<evidence type="ECO:0000313" key="1">
    <source>
        <dbReference type="EMBL" id="AJE19546.1"/>
    </source>
</evidence>
<protein>
    <submittedName>
        <fullName evidence="2">Transposase</fullName>
    </submittedName>
</protein>
<dbReference type="KEGG" id="acx:Achr_31990"/>
<dbReference type="Pfam" id="PF13565">
    <property type="entry name" value="HTH_32"/>
    <property type="match status" value="1"/>
</dbReference>
<dbReference type="EMBL" id="CP010415">
    <property type="protein sequence ID" value="AJE22608.1"/>
    <property type="molecule type" value="Genomic_DNA"/>
</dbReference>
<dbReference type="KEGG" id="acx:Achr_310"/>
<gene>
    <name evidence="1" type="ORF">Achr_310</name>
    <name evidence="2" type="ORF">Achr_31990</name>
</gene>
<sequence>MEAYVHAEKPALRRRAHAIVLSHKRYSINQISDILAVTRETVSLWFDAWEADGLEGLRDKARPGRPALYDARDRERLQALVAEHPHQIKAVQARLQQETGKSSCTATVKRALKKSGV</sequence>
<evidence type="ECO:0000313" key="3">
    <source>
        <dbReference type="Proteomes" id="UP000068210"/>
    </source>
</evidence>
<organism evidence="2 3">
    <name type="scientific">Azotobacter chroococcum NCIMB 8003</name>
    <dbReference type="NCBI Taxonomy" id="1328314"/>
    <lineage>
        <taxon>Bacteria</taxon>
        <taxon>Pseudomonadati</taxon>
        <taxon>Pseudomonadota</taxon>
        <taxon>Gammaproteobacteria</taxon>
        <taxon>Pseudomonadales</taxon>
        <taxon>Pseudomonadaceae</taxon>
        <taxon>Azotobacter</taxon>
    </lineage>
</organism>
<evidence type="ECO:0000313" key="2">
    <source>
        <dbReference type="EMBL" id="AJE22608.1"/>
    </source>
</evidence>
<dbReference type="EMBL" id="CP010415">
    <property type="protein sequence ID" value="AJE19546.1"/>
    <property type="molecule type" value="Genomic_DNA"/>
</dbReference>
<dbReference type="AlphaFoldDB" id="A0A0C4WJD0"/>
<dbReference type="InterPro" id="IPR009057">
    <property type="entry name" value="Homeodomain-like_sf"/>
</dbReference>
<dbReference type="HOGENOM" id="CLU_124928_1_0_6"/>
<accession>A0A0C4WJD0</accession>
<proteinExistence type="predicted"/>
<dbReference type="SUPFAM" id="SSF46689">
    <property type="entry name" value="Homeodomain-like"/>
    <property type="match status" value="1"/>
</dbReference>
<reference evidence="2 3" key="1">
    <citation type="journal article" date="2015" name="PLoS ONE">
        <title>Azotobacter Genomes: The Genome of Azotobacter chroococcum NCIMB 8003 (ATCC 4412).</title>
        <authorList>
            <person name="Robson R.L."/>
            <person name="Jones R."/>
            <person name="Robson R.M."/>
            <person name="Schwartz A."/>
            <person name="Richardson T.H."/>
        </authorList>
    </citation>
    <scope>NUCLEOTIDE SEQUENCE [LARGE SCALE GENOMIC DNA]</scope>
    <source>
        <strain evidence="2 3">NCIMB 8003</strain>
    </source>
</reference>
<dbReference type="Proteomes" id="UP000068210">
    <property type="component" value="Chromosome"/>
</dbReference>
<keyword evidence="3" id="KW-1185">Reference proteome</keyword>